<gene>
    <name evidence="1" type="ORF">CEXT_437471</name>
</gene>
<reference evidence="1 2" key="1">
    <citation type="submission" date="2021-06" db="EMBL/GenBank/DDBJ databases">
        <title>Caerostris extrusa draft genome.</title>
        <authorList>
            <person name="Kono N."/>
            <person name="Arakawa K."/>
        </authorList>
    </citation>
    <scope>NUCLEOTIDE SEQUENCE [LARGE SCALE GENOMIC DNA]</scope>
</reference>
<dbReference type="EMBL" id="BPLR01000979">
    <property type="protein sequence ID" value="GIY98870.1"/>
    <property type="molecule type" value="Genomic_DNA"/>
</dbReference>
<dbReference type="Proteomes" id="UP001054945">
    <property type="component" value="Unassembled WGS sequence"/>
</dbReference>
<keyword evidence="2" id="KW-1185">Reference proteome</keyword>
<proteinExistence type="predicted"/>
<sequence>MRRSLTSLISVRSVKTQPSDGMHLTLFPSPPTDYVGKKAIGSQTQNSLLGNRSAKLTIRTIIVGRGRVCFVKNTPQRTGHTFCWFIFVNTRPFRDRRVPTV</sequence>
<comment type="caution">
    <text evidence="1">The sequence shown here is derived from an EMBL/GenBank/DDBJ whole genome shotgun (WGS) entry which is preliminary data.</text>
</comment>
<organism evidence="1 2">
    <name type="scientific">Caerostris extrusa</name>
    <name type="common">Bark spider</name>
    <name type="synonym">Caerostris bankana</name>
    <dbReference type="NCBI Taxonomy" id="172846"/>
    <lineage>
        <taxon>Eukaryota</taxon>
        <taxon>Metazoa</taxon>
        <taxon>Ecdysozoa</taxon>
        <taxon>Arthropoda</taxon>
        <taxon>Chelicerata</taxon>
        <taxon>Arachnida</taxon>
        <taxon>Araneae</taxon>
        <taxon>Araneomorphae</taxon>
        <taxon>Entelegynae</taxon>
        <taxon>Araneoidea</taxon>
        <taxon>Araneidae</taxon>
        <taxon>Caerostris</taxon>
    </lineage>
</organism>
<protein>
    <submittedName>
        <fullName evidence="1">Uncharacterized protein</fullName>
    </submittedName>
</protein>
<accession>A0AAV4XXF1</accession>
<name>A0AAV4XXF1_CAEEX</name>
<dbReference type="AlphaFoldDB" id="A0AAV4XXF1"/>
<evidence type="ECO:0000313" key="2">
    <source>
        <dbReference type="Proteomes" id="UP001054945"/>
    </source>
</evidence>
<evidence type="ECO:0000313" key="1">
    <source>
        <dbReference type="EMBL" id="GIY98870.1"/>
    </source>
</evidence>